<dbReference type="STRING" id="716544.wcw_1045"/>
<protein>
    <submittedName>
        <fullName evidence="1">Uncharacterized protein</fullName>
    </submittedName>
</protein>
<dbReference type="HOGENOM" id="CLU_3086181_0_0_0"/>
<dbReference type="AlphaFoldDB" id="D6YW93"/>
<dbReference type="EMBL" id="CP001928">
    <property type="protein sequence ID" value="ADI38404.1"/>
    <property type="molecule type" value="Genomic_DNA"/>
</dbReference>
<organism evidence="1 2">
    <name type="scientific">Waddlia chondrophila (strain ATCC VR-1470 / WSU 86-1044)</name>
    <dbReference type="NCBI Taxonomy" id="716544"/>
    <lineage>
        <taxon>Bacteria</taxon>
        <taxon>Pseudomonadati</taxon>
        <taxon>Chlamydiota</taxon>
        <taxon>Chlamydiia</taxon>
        <taxon>Parachlamydiales</taxon>
        <taxon>Waddliaceae</taxon>
        <taxon>Waddlia</taxon>
    </lineage>
</organism>
<keyword evidence="2" id="KW-1185">Reference proteome</keyword>
<sequence>MLEPIRIFKFDIFSFFLALFSDRFLQSDRKNLSKRKKICTNSNIRIGSWKTK</sequence>
<dbReference type="Proteomes" id="UP000001505">
    <property type="component" value="Chromosome"/>
</dbReference>
<gene>
    <name evidence="1" type="ordered locus">wcw_1045</name>
</gene>
<reference evidence="1 2" key="1">
    <citation type="journal article" date="2010" name="PLoS ONE">
        <title>The Waddlia genome: a window into chlamydial biology.</title>
        <authorList>
            <person name="Bertelli C."/>
            <person name="Collyn F."/>
            <person name="Croxatto A."/>
            <person name="Ruckert C."/>
            <person name="Polkinghorne A."/>
            <person name="Kebbi-Beghdadi C."/>
            <person name="Goesmann A."/>
            <person name="Vaughan L."/>
            <person name="Greub G."/>
        </authorList>
    </citation>
    <scope>NUCLEOTIDE SEQUENCE [LARGE SCALE GENOMIC DNA]</scope>
    <source>
        <strain evidence="2">ATCC VR-1470 / WSU 86-1044</strain>
    </source>
</reference>
<evidence type="ECO:0000313" key="2">
    <source>
        <dbReference type="Proteomes" id="UP000001505"/>
    </source>
</evidence>
<name>D6YW93_WADCW</name>
<dbReference type="KEGG" id="wch:wcw_1045"/>
<evidence type="ECO:0000313" key="1">
    <source>
        <dbReference type="EMBL" id="ADI38404.1"/>
    </source>
</evidence>
<accession>D6YW93</accession>
<proteinExistence type="predicted"/>